<dbReference type="SUPFAM" id="SSF52343">
    <property type="entry name" value="Ferredoxin reductase-like, C-terminal NADP-linked domain"/>
    <property type="match status" value="1"/>
</dbReference>
<proteinExistence type="predicted"/>
<sequence>MSARCSLVVNGKSVRISTGDTPLEAALADGVIAAPPGLLGQGAGPLPRRSQARGHRSEAMKVAAPRPGLVERPDSLAAPVVKPVPVQKRSGTVTQILPLSAHTLEVVVTITKRLAFEPGHGVVVTFEGFEPVTLYPTLRIDGAAELNELVFHVRLTGDRSALPDAFGEEIVLDHPVKIKGPVGRGFYRPGGGRLVLVAAETGFAPIWSIARAARYIEPAREVAIHVGARDPLDLYMRPSFDWLRATGVGRLVLVADRSRQRPPDVRPGPLTAHLPSLRSTDVVHVAGDASTVGAVEVLAAAAGARCYPILLDAKP</sequence>
<dbReference type="AlphaFoldDB" id="A0A1I2QKI6"/>
<gene>
    <name evidence="2" type="ORF">SAMN05192565_101214</name>
</gene>
<dbReference type="RefSeq" id="WP_177232290.1">
    <property type="nucleotide sequence ID" value="NZ_FOPM01000001.1"/>
</dbReference>
<dbReference type="GO" id="GO:0016491">
    <property type="term" value="F:oxidoreductase activity"/>
    <property type="evidence" value="ECO:0007669"/>
    <property type="project" value="TreeGrafter"/>
</dbReference>
<dbReference type="STRING" id="582675.SAMN05192565_101214"/>
<accession>A0A1I2QKI6</accession>
<evidence type="ECO:0000313" key="3">
    <source>
        <dbReference type="Proteomes" id="UP000199229"/>
    </source>
</evidence>
<protein>
    <submittedName>
        <fullName evidence="2">NAD(P)H-flavin reductase</fullName>
    </submittedName>
</protein>
<dbReference type="PANTHER" id="PTHR47354:SF5">
    <property type="entry name" value="PROTEIN RFBI"/>
    <property type="match status" value="1"/>
</dbReference>
<dbReference type="InterPro" id="IPR050415">
    <property type="entry name" value="MRET"/>
</dbReference>
<keyword evidence="3" id="KW-1185">Reference proteome</keyword>
<feature type="region of interest" description="Disordered" evidence="1">
    <location>
        <begin position="39"/>
        <end position="62"/>
    </location>
</feature>
<evidence type="ECO:0000313" key="2">
    <source>
        <dbReference type="EMBL" id="SFG28932.1"/>
    </source>
</evidence>
<dbReference type="Proteomes" id="UP000199229">
    <property type="component" value="Unassembled WGS sequence"/>
</dbReference>
<name>A0A1I2QKI6_9HYPH</name>
<organism evidence="2 3">
    <name type="scientific">Methylobacterium gossipiicola</name>
    <dbReference type="NCBI Taxonomy" id="582675"/>
    <lineage>
        <taxon>Bacteria</taxon>
        <taxon>Pseudomonadati</taxon>
        <taxon>Pseudomonadota</taxon>
        <taxon>Alphaproteobacteria</taxon>
        <taxon>Hyphomicrobiales</taxon>
        <taxon>Methylobacteriaceae</taxon>
        <taxon>Methylobacterium</taxon>
    </lineage>
</organism>
<dbReference type="InterPro" id="IPR039261">
    <property type="entry name" value="FNR_nucleotide-bd"/>
</dbReference>
<dbReference type="EMBL" id="FOPM01000001">
    <property type="protein sequence ID" value="SFG28932.1"/>
    <property type="molecule type" value="Genomic_DNA"/>
</dbReference>
<evidence type="ECO:0000256" key="1">
    <source>
        <dbReference type="SAM" id="MobiDB-lite"/>
    </source>
</evidence>
<dbReference type="Gene3D" id="3.40.50.80">
    <property type="entry name" value="Nucleotide-binding domain of ferredoxin-NADP reductase (FNR) module"/>
    <property type="match status" value="1"/>
</dbReference>
<dbReference type="PANTHER" id="PTHR47354">
    <property type="entry name" value="NADH OXIDOREDUCTASE HCR"/>
    <property type="match status" value="1"/>
</dbReference>
<reference evidence="3" key="1">
    <citation type="submission" date="2016-10" db="EMBL/GenBank/DDBJ databases">
        <authorList>
            <person name="Varghese N."/>
            <person name="Submissions S."/>
        </authorList>
    </citation>
    <scope>NUCLEOTIDE SEQUENCE [LARGE SCALE GENOMIC DNA]</scope>
    <source>
        <strain evidence="3">Gh-105</strain>
    </source>
</reference>